<dbReference type="RefSeq" id="WP_018366843.1">
    <property type="nucleotide sequence ID" value="NZ_CP104407.1"/>
</dbReference>
<dbReference type="PROSITE" id="PS51094">
    <property type="entry name" value="PTS_EIIA_TYPE_2"/>
    <property type="match status" value="1"/>
</dbReference>
<protein>
    <submittedName>
        <fullName evidence="2">PTS sugar transporter subunit IIA</fullName>
    </submittedName>
</protein>
<organism evidence="2 3">
    <name type="scientific">Streptococcus didelphis</name>
    <dbReference type="NCBI Taxonomy" id="102886"/>
    <lineage>
        <taxon>Bacteria</taxon>
        <taxon>Bacillati</taxon>
        <taxon>Bacillota</taxon>
        <taxon>Bacilli</taxon>
        <taxon>Lactobacillales</taxon>
        <taxon>Streptococcaceae</taxon>
        <taxon>Streptococcus</taxon>
    </lineage>
</organism>
<dbReference type="SUPFAM" id="SSF55804">
    <property type="entry name" value="Phoshotransferase/anion transport protein"/>
    <property type="match status" value="1"/>
</dbReference>
<dbReference type="Gene3D" id="3.40.930.10">
    <property type="entry name" value="Mannitol-specific EII, Chain A"/>
    <property type="match status" value="1"/>
</dbReference>
<reference evidence="3" key="1">
    <citation type="submission" date="2022-10" db="EMBL/GenBank/DDBJ databases">
        <title>Streptococcus didelphis as causative of fatal infections in opossums (Didelphis albiventris).</title>
        <authorList>
            <person name="Breyer G.M."/>
            <person name="Da Silva M.E.R.J."/>
            <person name="Siqueira F.M."/>
        </authorList>
    </citation>
    <scope>NUCLEOTIDE SEQUENCE [LARGE SCALE GENOMIC DNA]</scope>
    <source>
        <strain evidence="3">LBVP101/21</strain>
    </source>
</reference>
<dbReference type="EMBL" id="CP110509">
    <property type="protein sequence ID" value="WMB27950.1"/>
    <property type="molecule type" value="Genomic_DNA"/>
</dbReference>
<dbReference type="PANTHER" id="PTHR47738">
    <property type="entry name" value="PTS SYSTEM FRUCTOSE-LIKE EIIA COMPONENT-RELATED"/>
    <property type="match status" value="1"/>
</dbReference>
<feature type="domain" description="PTS EIIA type-2" evidence="1">
    <location>
        <begin position="1"/>
        <end position="149"/>
    </location>
</feature>
<dbReference type="Pfam" id="PF00359">
    <property type="entry name" value="PTS_EIIA_2"/>
    <property type="match status" value="1"/>
</dbReference>
<gene>
    <name evidence="2" type="ORF">N1496_08020</name>
</gene>
<evidence type="ECO:0000259" key="1">
    <source>
        <dbReference type="PROSITE" id="PS51094"/>
    </source>
</evidence>
<keyword evidence="2" id="KW-0762">Sugar transport</keyword>
<dbReference type="InterPro" id="IPR016152">
    <property type="entry name" value="PTrfase/Anion_transptr"/>
</dbReference>
<sequence>MDENFIFPQVSQINSATEALDYLSRKLLEADLVEKSFPQAIKDRELIFPTGLQFEGYGVAIPHTDSQHVKQTQIALMTLEKPVVFTQMASSDQEVSVQIVIMLAIKEAHSQVEMLQKLMTLLQDKELVNDILSCRADQKQKIRQLLSQNTIF</sequence>
<dbReference type="CDD" id="cd00211">
    <property type="entry name" value="PTS_IIA_fru"/>
    <property type="match status" value="1"/>
</dbReference>
<keyword evidence="2" id="KW-0813">Transport</keyword>
<evidence type="ECO:0000313" key="2">
    <source>
        <dbReference type="EMBL" id="WMB27950.1"/>
    </source>
</evidence>
<keyword evidence="3" id="KW-1185">Reference proteome</keyword>
<accession>A0ABY9LGC2</accession>
<dbReference type="Proteomes" id="UP001238096">
    <property type="component" value="Chromosome"/>
</dbReference>
<dbReference type="InterPro" id="IPR051541">
    <property type="entry name" value="PTS_SugarTrans_NitroReg"/>
</dbReference>
<dbReference type="InterPro" id="IPR002178">
    <property type="entry name" value="PTS_EIIA_type-2_dom"/>
</dbReference>
<evidence type="ECO:0000313" key="3">
    <source>
        <dbReference type="Proteomes" id="UP001238096"/>
    </source>
</evidence>
<name>A0ABY9LGC2_9STRE</name>
<dbReference type="PANTHER" id="PTHR47738:SF3">
    <property type="entry name" value="PHOSPHOTRANSFERASE SYSTEM MANNITOL_FRUCTOSE-SPECIFIC IIA DOMAIN CONTAINING PROTEIN"/>
    <property type="match status" value="1"/>
</dbReference>
<proteinExistence type="predicted"/>